<dbReference type="PROSITE" id="PS50015">
    <property type="entry name" value="SAP_B"/>
    <property type="match status" value="1"/>
</dbReference>
<dbReference type="Proteomes" id="UP000035680">
    <property type="component" value="Unassembled WGS sequence"/>
</dbReference>
<reference evidence="5" key="2">
    <citation type="submission" date="2015-08" db="UniProtKB">
        <authorList>
            <consortium name="WormBaseParasite"/>
        </authorList>
    </citation>
    <scope>IDENTIFICATION</scope>
</reference>
<feature type="domain" description="Saposin B-type" evidence="3">
    <location>
        <begin position="19"/>
        <end position="96"/>
    </location>
</feature>
<protein>
    <submittedName>
        <fullName evidence="5">Saposin B-type domain-containing protein</fullName>
    </submittedName>
</protein>
<evidence type="ECO:0000256" key="2">
    <source>
        <dbReference type="SAM" id="SignalP"/>
    </source>
</evidence>
<evidence type="ECO:0000313" key="4">
    <source>
        <dbReference type="Proteomes" id="UP000035680"/>
    </source>
</evidence>
<dbReference type="WBParaSite" id="SVE_0856100.1">
    <property type="protein sequence ID" value="SVE_0856100.1"/>
    <property type="gene ID" value="SVE_0856100"/>
</dbReference>
<dbReference type="InterPro" id="IPR011001">
    <property type="entry name" value="Saposin-like"/>
</dbReference>
<organism evidence="4 5">
    <name type="scientific">Strongyloides venezuelensis</name>
    <name type="common">Threadworm</name>
    <dbReference type="NCBI Taxonomy" id="75913"/>
    <lineage>
        <taxon>Eukaryota</taxon>
        <taxon>Metazoa</taxon>
        <taxon>Ecdysozoa</taxon>
        <taxon>Nematoda</taxon>
        <taxon>Chromadorea</taxon>
        <taxon>Rhabditida</taxon>
        <taxon>Tylenchina</taxon>
        <taxon>Panagrolaimomorpha</taxon>
        <taxon>Strongyloidoidea</taxon>
        <taxon>Strongyloididae</taxon>
        <taxon>Strongyloides</taxon>
    </lineage>
</organism>
<dbReference type="AlphaFoldDB" id="A0A0K0FI43"/>
<keyword evidence="1" id="KW-1015">Disulfide bond</keyword>
<accession>A0A0K0FI43</accession>
<dbReference type="Gene3D" id="1.10.225.10">
    <property type="entry name" value="Saposin-like"/>
    <property type="match status" value="1"/>
</dbReference>
<feature type="signal peptide" evidence="2">
    <location>
        <begin position="1"/>
        <end position="16"/>
    </location>
</feature>
<proteinExistence type="predicted"/>
<sequence>MKFLVFLLLILKITLTFEQKPLCQPCIEVVDKIKQLGQDKDEIIKELSDICDRIFFGNQFLDTACKKYVVEGVDAITQKIEKLGNSTMVCHELHFC</sequence>
<dbReference type="InterPro" id="IPR008139">
    <property type="entry name" value="SaposinB_dom"/>
</dbReference>
<evidence type="ECO:0000313" key="5">
    <source>
        <dbReference type="WBParaSite" id="SVE_0856100.1"/>
    </source>
</evidence>
<dbReference type="SMART" id="SM00741">
    <property type="entry name" value="SapB"/>
    <property type="match status" value="1"/>
</dbReference>
<keyword evidence="4" id="KW-1185">Reference proteome</keyword>
<keyword evidence="2" id="KW-0732">Signal</keyword>
<feature type="chain" id="PRO_5005329683" evidence="2">
    <location>
        <begin position="17"/>
        <end position="96"/>
    </location>
</feature>
<name>A0A0K0FI43_STRVS</name>
<evidence type="ECO:0000259" key="3">
    <source>
        <dbReference type="PROSITE" id="PS50015"/>
    </source>
</evidence>
<evidence type="ECO:0000256" key="1">
    <source>
        <dbReference type="ARBA" id="ARBA00023157"/>
    </source>
</evidence>
<reference evidence="4" key="1">
    <citation type="submission" date="2014-07" db="EMBL/GenBank/DDBJ databases">
        <authorList>
            <person name="Martin A.A"/>
            <person name="De Silva N."/>
        </authorList>
    </citation>
    <scope>NUCLEOTIDE SEQUENCE</scope>
</reference>
<dbReference type="SUPFAM" id="SSF47862">
    <property type="entry name" value="Saposin"/>
    <property type="match status" value="1"/>
</dbReference>